<feature type="domain" description="FAD-dependent urate hydroxylase HpyO/Asp monooxygenase CreE-like FAD/NAD(P)-binding" evidence="2">
    <location>
        <begin position="28"/>
        <end position="181"/>
    </location>
</feature>
<feature type="compositionally biased region" description="Low complexity" evidence="1">
    <location>
        <begin position="489"/>
        <end position="508"/>
    </location>
</feature>
<dbReference type="RefSeq" id="WP_422920893.1">
    <property type="nucleotide sequence ID" value="NZ_JAMZEJ010000009.1"/>
</dbReference>
<gene>
    <name evidence="3" type="ORF">NFI88_14980</name>
</gene>
<dbReference type="Gene3D" id="3.50.50.60">
    <property type="entry name" value="FAD/NAD(P)-binding domain"/>
    <property type="match status" value="1"/>
</dbReference>
<accession>A0ABT1W0M3</accession>
<dbReference type="EMBL" id="JAMZEJ010000009">
    <property type="protein sequence ID" value="MCQ8242140.1"/>
    <property type="molecule type" value="Genomic_DNA"/>
</dbReference>
<dbReference type="Pfam" id="PF13454">
    <property type="entry name" value="NAD_binding_9"/>
    <property type="match status" value="1"/>
</dbReference>
<keyword evidence="4" id="KW-1185">Reference proteome</keyword>
<reference evidence="3 4" key="1">
    <citation type="submission" date="2022-06" db="EMBL/GenBank/DDBJ databases">
        <title>Rhizosaccharibacter gen. nov. sp. nov. KSS12, endophytic bacteria isolated from sugarcane.</title>
        <authorList>
            <person name="Pitiwittayakul N."/>
        </authorList>
    </citation>
    <scope>NUCLEOTIDE SEQUENCE [LARGE SCALE GENOMIC DNA]</scope>
    <source>
        <strain evidence="3 4">KSS12</strain>
    </source>
</reference>
<evidence type="ECO:0000313" key="3">
    <source>
        <dbReference type="EMBL" id="MCQ8242140.1"/>
    </source>
</evidence>
<evidence type="ECO:0000256" key="1">
    <source>
        <dbReference type="SAM" id="MobiDB-lite"/>
    </source>
</evidence>
<proteinExistence type="predicted"/>
<protein>
    <submittedName>
        <fullName evidence="3">FAD/NAD(P)-binding protein</fullName>
    </submittedName>
</protein>
<dbReference type="PANTHER" id="PTHR40254">
    <property type="entry name" value="BLR0577 PROTEIN"/>
    <property type="match status" value="1"/>
</dbReference>
<sequence length="523" mass="56160">MSVDPGGPVPEQAVPPDAAAGAPVPSVAIVGAGFSGTLLALHLLRRAPPATRVVLVERNTQFGRGPAYSTGNSSHLLNVPAGRMSAFHNSPGDFLAWLGSLPEADLCGIEPGPGTFVPRRMFGRYIRQLVNNELKVPGRRAQLELVRGDVTNIAVHAGGVSLTLDRDRTIEADRAVLAIGNFPPAPPPVADPSFYDTDQYRADPWGPETLEGLDPDAPVLLVGTGLTMVDTVISLLDQEHRGPITALSRRGLLPHRHAPAPPVAWPEADSIPTRLNQLARTLRGNAEAAVSAGCGWHGVIDEIRPVTTDLWQTMSLSDRQRFLRHLRPWWDVHRHRLAGPVADRIDAVRRSGQLRIRAGRIRGYERRPDGLVDVCFRPRFGDGTDRVEALRVINCAGPDADYSRIRDPLVRDLLRQGLVRPDPLCLGLDVTAKCALRGRDGAISRRLFAVGPVTKGAFWEMTAVPDIRQQAEFLAEQLASLVRARSGAPAASPSVSPVAAPGPAAMPVERPLATADLGSAPAA</sequence>
<dbReference type="PANTHER" id="PTHR40254:SF1">
    <property type="entry name" value="BLR0577 PROTEIN"/>
    <property type="match status" value="1"/>
</dbReference>
<dbReference type="InterPro" id="IPR052189">
    <property type="entry name" value="L-asp_N-monooxygenase_NS-form"/>
</dbReference>
<name>A0ABT1W0M3_9PROT</name>
<evidence type="ECO:0000313" key="4">
    <source>
        <dbReference type="Proteomes" id="UP001524547"/>
    </source>
</evidence>
<comment type="caution">
    <text evidence="3">The sequence shown here is derived from an EMBL/GenBank/DDBJ whole genome shotgun (WGS) entry which is preliminary data.</text>
</comment>
<dbReference type="SUPFAM" id="SSF51905">
    <property type="entry name" value="FAD/NAD(P)-binding domain"/>
    <property type="match status" value="1"/>
</dbReference>
<dbReference type="InterPro" id="IPR036188">
    <property type="entry name" value="FAD/NAD-bd_sf"/>
</dbReference>
<evidence type="ECO:0000259" key="2">
    <source>
        <dbReference type="Pfam" id="PF13454"/>
    </source>
</evidence>
<organism evidence="3 4">
    <name type="scientific">Rhizosaccharibacter radicis</name>
    <dbReference type="NCBI Taxonomy" id="2782605"/>
    <lineage>
        <taxon>Bacteria</taxon>
        <taxon>Pseudomonadati</taxon>
        <taxon>Pseudomonadota</taxon>
        <taxon>Alphaproteobacteria</taxon>
        <taxon>Acetobacterales</taxon>
        <taxon>Acetobacteraceae</taxon>
        <taxon>Rhizosaccharibacter</taxon>
    </lineage>
</organism>
<dbReference type="Proteomes" id="UP001524547">
    <property type="component" value="Unassembled WGS sequence"/>
</dbReference>
<dbReference type="InterPro" id="IPR038732">
    <property type="entry name" value="HpyO/CreE_NAD-binding"/>
</dbReference>
<feature type="region of interest" description="Disordered" evidence="1">
    <location>
        <begin position="489"/>
        <end position="523"/>
    </location>
</feature>
<feature type="region of interest" description="Disordered" evidence="1">
    <location>
        <begin position="1"/>
        <end position="20"/>
    </location>
</feature>